<feature type="compositionally biased region" description="Basic and acidic residues" evidence="1">
    <location>
        <begin position="63"/>
        <end position="72"/>
    </location>
</feature>
<dbReference type="EMBL" id="JBHFFA010000006">
    <property type="protein sequence ID" value="KAL2621967.1"/>
    <property type="molecule type" value="Genomic_DNA"/>
</dbReference>
<feature type="compositionally biased region" description="Basic residues" evidence="1">
    <location>
        <begin position="303"/>
        <end position="315"/>
    </location>
</feature>
<evidence type="ECO:0000256" key="1">
    <source>
        <dbReference type="SAM" id="MobiDB-lite"/>
    </source>
</evidence>
<feature type="compositionally biased region" description="Basic and acidic residues" evidence="1">
    <location>
        <begin position="166"/>
        <end position="180"/>
    </location>
</feature>
<feature type="region of interest" description="Disordered" evidence="1">
    <location>
        <begin position="1"/>
        <end position="315"/>
    </location>
</feature>
<organism evidence="2 3">
    <name type="scientific">Riccia fluitans</name>
    <dbReference type="NCBI Taxonomy" id="41844"/>
    <lineage>
        <taxon>Eukaryota</taxon>
        <taxon>Viridiplantae</taxon>
        <taxon>Streptophyta</taxon>
        <taxon>Embryophyta</taxon>
        <taxon>Marchantiophyta</taxon>
        <taxon>Marchantiopsida</taxon>
        <taxon>Marchantiidae</taxon>
        <taxon>Marchantiales</taxon>
        <taxon>Ricciaceae</taxon>
        <taxon>Riccia</taxon>
    </lineage>
</organism>
<name>A0ABD1Y8A3_9MARC</name>
<feature type="compositionally biased region" description="Basic and acidic residues" evidence="1">
    <location>
        <begin position="22"/>
        <end position="31"/>
    </location>
</feature>
<feature type="compositionally biased region" description="Low complexity" evidence="1">
    <location>
        <begin position="181"/>
        <end position="191"/>
    </location>
</feature>
<dbReference type="AlphaFoldDB" id="A0ABD1Y8A3"/>
<feature type="compositionally biased region" description="Polar residues" evidence="1">
    <location>
        <begin position="250"/>
        <end position="275"/>
    </location>
</feature>
<evidence type="ECO:0000313" key="3">
    <source>
        <dbReference type="Proteomes" id="UP001605036"/>
    </source>
</evidence>
<proteinExistence type="predicted"/>
<comment type="caution">
    <text evidence="2">The sequence shown here is derived from an EMBL/GenBank/DDBJ whole genome shotgun (WGS) entry which is preliminary data.</text>
</comment>
<evidence type="ECO:0008006" key="4">
    <source>
        <dbReference type="Google" id="ProtNLM"/>
    </source>
</evidence>
<keyword evidence="3" id="KW-1185">Reference proteome</keyword>
<gene>
    <name evidence="2" type="ORF">R1flu_002172</name>
</gene>
<dbReference type="Proteomes" id="UP001605036">
    <property type="component" value="Unassembled WGS sequence"/>
</dbReference>
<protein>
    <recommendedName>
        <fullName evidence="4">Dehydrin</fullName>
    </recommendedName>
</protein>
<reference evidence="2 3" key="1">
    <citation type="submission" date="2024-09" db="EMBL/GenBank/DDBJ databases">
        <title>Chromosome-scale assembly of Riccia fluitans.</title>
        <authorList>
            <person name="Paukszto L."/>
            <person name="Sawicki J."/>
            <person name="Karawczyk K."/>
            <person name="Piernik-Szablinska J."/>
            <person name="Szczecinska M."/>
            <person name="Mazdziarz M."/>
        </authorList>
    </citation>
    <scope>NUCLEOTIDE SEQUENCE [LARGE SCALE GENOMIC DNA]</scope>
    <source>
        <strain evidence="2">Rf_01</strain>
        <tissue evidence="2">Aerial parts of the thallus</tissue>
    </source>
</reference>
<sequence>MAGYLGGMIQQRRDEDDNPAAEEPRNPREFVDDPIEVQHIGGREPPTSQVGYGGGYHTIGSAGKEESGEGKMHGGRYVGGEGSSDQTMSDEKNSKPNYELCHSNSFPREAGMGEVPAGGYQEEGGCSKRKIPLTQKSQHYDESQPSESDQYGFPTPMRPPGAVLLDENHFDGPKYEHEPTGEGSTSSESGGLPEGEVRGGVPHGVVSGKASGAGQVNYGKEEVSGGPVGHQDLPAQEYQQTGEAADRAAYSQQYTQPHGPNEHTSQLEGNDQSPKPTGVPGSDTAPVAGEAHGHEKGGFISKIKNHLPGHHKHRE</sequence>
<evidence type="ECO:0000313" key="2">
    <source>
        <dbReference type="EMBL" id="KAL2621967.1"/>
    </source>
</evidence>
<accession>A0ABD1Y8A3</accession>